<evidence type="ECO:0000259" key="2">
    <source>
        <dbReference type="Pfam" id="PF13529"/>
    </source>
</evidence>
<protein>
    <recommendedName>
        <fullName evidence="2">Peptidase C39-like domain-containing protein</fullName>
    </recommendedName>
</protein>
<keyword evidence="4" id="KW-1185">Reference proteome</keyword>
<sequence length="335" mass="35066">MGVHVMVNHSFRRALTVAMGGLLCVTLTAGIGGQAAAAAPRLTGPVFAAADDDPDVDETVALVDDVVEEDTPDWVEADAEAGYSASALGIRFVGESAFQAVSTAGVTGGGDVSVAEAASTTAETTLRLKKIASALADAARADAEEADGTVSAAAATGKKLSLKQYGQAKGYWCGPASGFMMLKFLKAGKSKYNDAKLSQKALATSAHMSTEANHGTAWDSKKFTTGLNRWRGNSFYVQVKKPSAATTRGAFTMSIRNNVPIAGDTVEFSGGAHYNNHPRNKTIGHWIVGYGHANNGKTAFWADPSTTVWRGVSAKFSYSTNSFSSKFLQSNGIVY</sequence>
<feature type="chain" id="PRO_5047243257" description="Peptidase C39-like domain-containing protein" evidence="1">
    <location>
        <begin position="30"/>
        <end position="335"/>
    </location>
</feature>
<evidence type="ECO:0000313" key="4">
    <source>
        <dbReference type="Proteomes" id="UP000624709"/>
    </source>
</evidence>
<dbReference type="Proteomes" id="UP000624709">
    <property type="component" value="Unassembled WGS sequence"/>
</dbReference>
<keyword evidence="1" id="KW-0732">Signal</keyword>
<proteinExistence type="predicted"/>
<dbReference type="EMBL" id="BOMS01000013">
    <property type="protein sequence ID" value="GIE64629.1"/>
    <property type="molecule type" value="Genomic_DNA"/>
</dbReference>
<organism evidence="3 4">
    <name type="scientific">Actinoplanes palleronii</name>
    <dbReference type="NCBI Taxonomy" id="113570"/>
    <lineage>
        <taxon>Bacteria</taxon>
        <taxon>Bacillati</taxon>
        <taxon>Actinomycetota</taxon>
        <taxon>Actinomycetes</taxon>
        <taxon>Micromonosporales</taxon>
        <taxon>Micromonosporaceae</taxon>
        <taxon>Actinoplanes</taxon>
    </lineage>
</organism>
<dbReference type="RefSeq" id="WP_203823836.1">
    <property type="nucleotide sequence ID" value="NZ_BAAATY010000013.1"/>
</dbReference>
<comment type="caution">
    <text evidence="3">The sequence shown here is derived from an EMBL/GenBank/DDBJ whole genome shotgun (WGS) entry which is preliminary data.</text>
</comment>
<accession>A0ABQ4B1T3</accession>
<gene>
    <name evidence="3" type="ORF">Apa02nite_007370</name>
</gene>
<dbReference type="Pfam" id="PF13529">
    <property type="entry name" value="Peptidase_C39_2"/>
    <property type="match status" value="1"/>
</dbReference>
<dbReference type="InterPro" id="IPR039564">
    <property type="entry name" value="Peptidase_C39-like"/>
</dbReference>
<evidence type="ECO:0000313" key="3">
    <source>
        <dbReference type="EMBL" id="GIE64629.1"/>
    </source>
</evidence>
<evidence type="ECO:0000256" key="1">
    <source>
        <dbReference type="SAM" id="SignalP"/>
    </source>
</evidence>
<reference evidence="3 4" key="1">
    <citation type="submission" date="2021-01" db="EMBL/GenBank/DDBJ databases">
        <title>Whole genome shotgun sequence of Actinoplanes palleronii NBRC 14916.</title>
        <authorList>
            <person name="Komaki H."/>
            <person name="Tamura T."/>
        </authorList>
    </citation>
    <scope>NUCLEOTIDE SEQUENCE [LARGE SCALE GENOMIC DNA]</scope>
    <source>
        <strain evidence="3 4">NBRC 14916</strain>
    </source>
</reference>
<name>A0ABQ4B1T3_9ACTN</name>
<feature type="signal peptide" evidence="1">
    <location>
        <begin position="1"/>
        <end position="29"/>
    </location>
</feature>
<feature type="domain" description="Peptidase C39-like" evidence="2">
    <location>
        <begin position="164"/>
        <end position="304"/>
    </location>
</feature>